<evidence type="ECO:0000313" key="4">
    <source>
        <dbReference type="EMBL" id="KAB8300951.1"/>
    </source>
</evidence>
<feature type="region of interest" description="Disordered" evidence="2">
    <location>
        <begin position="301"/>
        <end position="428"/>
    </location>
</feature>
<comment type="caution">
    <text evidence="4">The sequence shown here is derived from an EMBL/GenBank/DDBJ whole genome shotgun (WGS) entry which is preliminary data.</text>
</comment>
<feature type="domain" description="C3H1-type" evidence="3">
    <location>
        <begin position="251"/>
        <end position="280"/>
    </location>
</feature>
<dbReference type="Proteomes" id="UP000326757">
    <property type="component" value="Unassembled WGS sequence"/>
</dbReference>
<feature type="compositionally biased region" description="Polar residues" evidence="2">
    <location>
        <begin position="33"/>
        <end position="49"/>
    </location>
</feature>
<feature type="compositionally biased region" description="Polar residues" evidence="2">
    <location>
        <begin position="402"/>
        <end position="411"/>
    </location>
</feature>
<dbReference type="EMBL" id="VIGI01000004">
    <property type="protein sequence ID" value="KAB8300951.1"/>
    <property type="molecule type" value="Genomic_DNA"/>
</dbReference>
<feature type="compositionally biased region" description="Low complexity" evidence="2">
    <location>
        <begin position="320"/>
        <end position="334"/>
    </location>
</feature>
<dbReference type="GO" id="GO:0008270">
    <property type="term" value="F:zinc ion binding"/>
    <property type="evidence" value="ECO:0007669"/>
    <property type="project" value="UniProtKB-KW"/>
</dbReference>
<feature type="compositionally biased region" description="Basic and acidic residues" evidence="2">
    <location>
        <begin position="12"/>
        <end position="24"/>
    </location>
</feature>
<dbReference type="PROSITE" id="PS50103">
    <property type="entry name" value="ZF_C3H1"/>
    <property type="match status" value="1"/>
</dbReference>
<evidence type="ECO:0000256" key="2">
    <source>
        <dbReference type="SAM" id="MobiDB-lite"/>
    </source>
</evidence>
<keyword evidence="5" id="KW-1185">Reference proteome</keyword>
<sequence length="428" mass="46988">MTTQVKTCSDIKLSDSPESSHESCDTVDAIDTEMTSPLTSIDNDSTRSVTPDKMDAFHSAREREERIRRSVSSQSQTPVQSMGPNVNTNGNNWRHQSFCDPVYTSPEGFTPLTMVRPGPTYPLLEQINSAFAYGIRRVDGSFTRLLPADELPALNGIPRHQGPEGLIIVPELHHSSPKPECAIPMIPNNVVEKLPPLPPPAFGLNQQPNFRRPGDQTQLAIDTIVASAVAPPMTVSTSNNSMVAMGGPPMRREKIYCDKWVHEGTCAFTQVGCKYKHEMPMDKATQVSLGLNHGVPNWYRRQHGLSVSPPRGTNVQIEPSGTTPTSSTSRTSQSWRRKEVASFSFPTPAQGGVNVRDRRSSFGPIGPPHSRRLTNSSSGDSMNRIALAENEAEEERDLKVQLNGQLSSQINGRARGYTSGHEQVRGQQ</sequence>
<dbReference type="OrthoDB" id="5355510at2759"/>
<evidence type="ECO:0000259" key="3">
    <source>
        <dbReference type="PROSITE" id="PS50103"/>
    </source>
</evidence>
<feature type="region of interest" description="Disordered" evidence="2">
    <location>
        <begin position="1"/>
        <end position="85"/>
    </location>
</feature>
<evidence type="ECO:0000256" key="1">
    <source>
        <dbReference type="PROSITE-ProRule" id="PRU00723"/>
    </source>
</evidence>
<feature type="compositionally biased region" description="Low complexity" evidence="2">
    <location>
        <begin position="70"/>
        <end position="81"/>
    </location>
</feature>
<accession>A0A5N6KC21</accession>
<reference evidence="4 5" key="1">
    <citation type="submission" date="2019-06" db="EMBL/GenBank/DDBJ databases">
        <title>Genome Sequence of the Brown Rot Fungal Pathogen Monilinia laxa.</title>
        <authorList>
            <person name="De Miccolis Angelini R.M."/>
            <person name="Landi L."/>
            <person name="Abate D."/>
            <person name="Pollastro S."/>
            <person name="Romanazzi G."/>
            <person name="Faretra F."/>
        </authorList>
    </citation>
    <scope>NUCLEOTIDE SEQUENCE [LARGE SCALE GENOMIC DNA]</scope>
    <source>
        <strain evidence="4 5">Mlax316</strain>
    </source>
</reference>
<keyword evidence="1" id="KW-0863">Zinc-finger</keyword>
<evidence type="ECO:0000313" key="5">
    <source>
        <dbReference type="Proteomes" id="UP000326757"/>
    </source>
</evidence>
<dbReference type="InterPro" id="IPR000571">
    <property type="entry name" value="Znf_CCCH"/>
</dbReference>
<protein>
    <recommendedName>
        <fullName evidence="3">C3H1-type domain-containing protein</fullName>
    </recommendedName>
</protein>
<gene>
    <name evidence="4" type="ORF">EYC80_002875</name>
</gene>
<keyword evidence="1" id="KW-0479">Metal-binding</keyword>
<keyword evidence="1" id="KW-0862">Zinc</keyword>
<proteinExistence type="predicted"/>
<feature type="zinc finger region" description="C3H1-type" evidence="1">
    <location>
        <begin position="251"/>
        <end position="280"/>
    </location>
</feature>
<organism evidence="4 5">
    <name type="scientific">Monilinia laxa</name>
    <name type="common">Brown rot fungus</name>
    <name type="synonym">Sclerotinia laxa</name>
    <dbReference type="NCBI Taxonomy" id="61186"/>
    <lineage>
        <taxon>Eukaryota</taxon>
        <taxon>Fungi</taxon>
        <taxon>Dikarya</taxon>
        <taxon>Ascomycota</taxon>
        <taxon>Pezizomycotina</taxon>
        <taxon>Leotiomycetes</taxon>
        <taxon>Helotiales</taxon>
        <taxon>Sclerotiniaceae</taxon>
        <taxon>Monilinia</taxon>
    </lineage>
</organism>
<feature type="compositionally biased region" description="Basic and acidic residues" evidence="2">
    <location>
        <begin position="50"/>
        <end position="68"/>
    </location>
</feature>
<name>A0A5N6KC21_MONLA</name>
<dbReference type="AlphaFoldDB" id="A0A5N6KC21"/>